<dbReference type="InterPro" id="IPR039422">
    <property type="entry name" value="MarR/SlyA-like"/>
</dbReference>
<dbReference type="Proteomes" id="UP000494274">
    <property type="component" value="Unassembled WGS sequence"/>
</dbReference>
<dbReference type="InterPro" id="IPR036388">
    <property type="entry name" value="WH-like_DNA-bd_sf"/>
</dbReference>
<proteinExistence type="predicted"/>
<dbReference type="Pfam" id="PF12802">
    <property type="entry name" value="MarR_2"/>
    <property type="match status" value="1"/>
</dbReference>
<sequence length="179" mass="18981">MSSAPTKPANPKNAATGATAGAVKNAAKSTARATGDKPKARVQQRLTYVIGGLDRLLRRHMTDALAPLGITLAQYTALSVLEARGASSNAQLAERSWITPQSANEVMSVMAARGFVTREADPSHGRIILLTLTDEGAAMLRECEAVLRPLETRMLGDISADAAADVQRALELFSRNLRG</sequence>
<dbReference type="SUPFAM" id="SSF46785">
    <property type="entry name" value="Winged helix' DNA-binding domain"/>
    <property type="match status" value="1"/>
</dbReference>
<evidence type="ECO:0000256" key="1">
    <source>
        <dbReference type="SAM" id="MobiDB-lite"/>
    </source>
</evidence>
<feature type="region of interest" description="Disordered" evidence="1">
    <location>
        <begin position="1"/>
        <end position="39"/>
    </location>
</feature>
<name>A0A6P2ZCY8_BURL3</name>
<dbReference type="GO" id="GO:0003700">
    <property type="term" value="F:DNA-binding transcription factor activity"/>
    <property type="evidence" value="ECO:0007669"/>
    <property type="project" value="InterPro"/>
</dbReference>
<dbReference type="Gene3D" id="1.10.10.10">
    <property type="entry name" value="Winged helix-like DNA-binding domain superfamily/Winged helix DNA-binding domain"/>
    <property type="match status" value="1"/>
</dbReference>
<dbReference type="EMBL" id="CABVQI010000024">
    <property type="protein sequence ID" value="VWD32553.1"/>
    <property type="molecule type" value="Genomic_DNA"/>
</dbReference>
<accession>A0A6P2ZCY8</accession>
<evidence type="ECO:0000259" key="2">
    <source>
        <dbReference type="PROSITE" id="PS50995"/>
    </source>
</evidence>
<protein>
    <submittedName>
        <fullName evidence="3">MarR family transcriptional regulator</fullName>
    </submittedName>
</protein>
<evidence type="ECO:0000313" key="4">
    <source>
        <dbReference type="Proteomes" id="UP000494274"/>
    </source>
</evidence>
<dbReference type="InterPro" id="IPR036390">
    <property type="entry name" value="WH_DNA-bd_sf"/>
</dbReference>
<dbReference type="SMART" id="SM00347">
    <property type="entry name" value="HTH_MARR"/>
    <property type="match status" value="1"/>
</dbReference>
<dbReference type="PANTHER" id="PTHR33164:SF43">
    <property type="entry name" value="HTH-TYPE TRANSCRIPTIONAL REPRESSOR YETL"/>
    <property type="match status" value="1"/>
</dbReference>
<reference evidence="3 4" key="1">
    <citation type="submission" date="2019-09" db="EMBL/GenBank/DDBJ databases">
        <authorList>
            <person name="Depoorter E."/>
        </authorList>
    </citation>
    <scope>NUCLEOTIDE SEQUENCE [LARGE SCALE GENOMIC DNA]</scope>
    <source>
        <strain evidence="3">R-18112</strain>
    </source>
</reference>
<dbReference type="AlphaFoldDB" id="A0A6P2ZCY8"/>
<feature type="domain" description="HTH marR-type" evidence="2">
    <location>
        <begin position="43"/>
        <end position="178"/>
    </location>
</feature>
<dbReference type="GO" id="GO:0006950">
    <property type="term" value="P:response to stress"/>
    <property type="evidence" value="ECO:0007669"/>
    <property type="project" value="TreeGrafter"/>
</dbReference>
<feature type="compositionally biased region" description="Low complexity" evidence="1">
    <location>
        <begin position="1"/>
        <end position="16"/>
    </location>
</feature>
<organism evidence="3 4">
    <name type="scientific">Burkholderia lata (strain ATCC 17760 / DSM 23089 / LMG 22485 / NCIMB 9086 / R18194 / 383)</name>
    <dbReference type="NCBI Taxonomy" id="482957"/>
    <lineage>
        <taxon>Bacteria</taxon>
        <taxon>Pseudomonadati</taxon>
        <taxon>Pseudomonadota</taxon>
        <taxon>Betaproteobacteria</taxon>
        <taxon>Burkholderiales</taxon>
        <taxon>Burkholderiaceae</taxon>
        <taxon>Burkholderia</taxon>
        <taxon>Burkholderia cepacia complex</taxon>
    </lineage>
</organism>
<dbReference type="PROSITE" id="PS50995">
    <property type="entry name" value="HTH_MARR_2"/>
    <property type="match status" value="1"/>
</dbReference>
<dbReference type="PANTHER" id="PTHR33164">
    <property type="entry name" value="TRANSCRIPTIONAL REGULATOR, MARR FAMILY"/>
    <property type="match status" value="1"/>
</dbReference>
<gene>
    <name evidence="3" type="ORF">BLA18112_06176</name>
</gene>
<dbReference type="RefSeq" id="WP_175046661.1">
    <property type="nucleotide sequence ID" value="NZ_CABVQI010000024.1"/>
</dbReference>
<dbReference type="InterPro" id="IPR000835">
    <property type="entry name" value="HTH_MarR-typ"/>
</dbReference>
<evidence type="ECO:0000313" key="3">
    <source>
        <dbReference type="EMBL" id="VWD32553.1"/>
    </source>
</evidence>